<evidence type="ECO:0000313" key="2">
    <source>
        <dbReference type="Proteomes" id="UP001317613"/>
    </source>
</evidence>
<proteinExistence type="predicted"/>
<protein>
    <submittedName>
        <fullName evidence="1">Uncharacterized protein</fullName>
    </submittedName>
</protein>
<accession>A0AC59HMI3</accession>
<gene>
    <name evidence="1" type="ORF">EfsSVR2332_09270</name>
</gene>
<organism evidence="1 2">
    <name type="scientific">Enterococcus faecalis</name>
    <name type="common">Streptococcus faecalis</name>
    <dbReference type="NCBI Taxonomy" id="1351"/>
    <lineage>
        <taxon>Bacteria</taxon>
        <taxon>Bacillati</taxon>
        <taxon>Bacillota</taxon>
        <taxon>Bacilli</taxon>
        <taxon>Lactobacillales</taxon>
        <taxon>Enterococcaceae</taxon>
        <taxon>Enterococcus</taxon>
    </lineage>
</organism>
<name>A0AC59HMI3_ENTFL</name>
<dbReference type="EMBL" id="AP026729">
    <property type="protein sequence ID" value="BDQ60849.1"/>
    <property type="molecule type" value="Genomic_DNA"/>
</dbReference>
<dbReference type="Proteomes" id="UP001317613">
    <property type="component" value="Chromosome"/>
</dbReference>
<reference evidence="1" key="1">
    <citation type="submission" date="2022-08" db="EMBL/GenBank/DDBJ databases">
        <title>Molecular epidemiological analysis of five strains of VanD-type vancomycin-resistant Enterococcus faecalis.</title>
        <authorList>
            <person name="Mimura K."/>
            <person name="Hashimoto Y."/>
            <person name="Tomita H."/>
        </authorList>
    </citation>
    <scope>NUCLEOTIDE SEQUENCE</scope>
    <source>
        <strain evidence="1">SVR2332</strain>
    </source>
</reference>
<sequence>MKKFDGVIFDMDGLLFDTELIYYTSTQKVADAMGLPYSKEVYLDYVGISDEEVQENYRRIYASYGHDTVEEFIRRSYDDTLQEFRSGNVPLKPGVVEFLDFLDDQKIPRLVASSNVRPAIEMLLSHGWDSGSFCRDCFSRGC</sequence>
<evidence type="ECO:0000313" key="1">
    <source>
        <dbReference type="EMBL" id="BDQ60849.1"/>
    </source>
</evidence>